<organism evidence="1 2">
    <name type="scientific">Dongia sedimenti</name>
    <dbReference type="NCBI Taxonomy" id="3064282"/>
    <lineage>
        <taxon>Bacteria</taxon>
        <taxon>Pseudomonadati</taxon>
        <taxon>Pseudomonadota</taxon>
        <taxon>Alphaproteobacteria</taxon>
        <taxon>Rhodospirillales</taxon>
        <taxon>Dongiaceae</taxon>
        <taxon>Dongia</taxon>
    </lineage>
</organism>
<sequence>MSGSKEQTWYSNPELGLPALSETRYITFPKDALIAAIKFLAASANQPLPHGKLERCDVRSDPDIAVVLGIRDETTGELNNCEFTAERLGAAMIAYCRQVGVPLPRTAEKSLLVSGDNLMLCVTVRGRSTKLLHHLDAQRFSAKPK</sequence>
<name>A0ABU0YJ10_9PROT</name>
<evidence type="ECO:0000313" key="1">
    <source>
        <dbReference type="EMBL" id="MDQ7246713.1"/>
    </source>
</evidence>
<proteinExistence type="predicted"/>
<keyword evidence="2" id="KW-1185">Reference proteome</keyword>
<accession>A0ABU0YJ10</accession>
<gene>
    <name evidence="1" type="ORF">Q8A70_03510</name>
</gene>
<dbReference type="Proteomes" id="UP001230156">
    <property type="component" value="Unassembled WGS sequence"/>
</dbReference>
<dbReference type="RefSeq" id="WP_379954106.1">
    <property type="nucleotide sequence ID" value="NZ_JAUYVI010000001.1"/>
</dbReference>
<protein>
    <submittedName>
        <fullName evidence="1">Uncharacterized protein</fullName>
    </submittedName>
</protein>
<reference evidence="2" key="1">
    <citation type="submission" date="2023-08" db="EMBL/GenBank/DDBJ databases">
        <title>Rhodospirillaceae gen. nov., a novel taxon isolated from the Yangtze River Yuezi River estuary sludge.</title>
        <authorList>
            <person name="Ruan L."/>
        </authorList>
    </citation>
    <scope>NUCLEOTIDE SEQUENCE [LARGE SCALE GENOMIC DNA]</scope>
    <source>
        <strain evidence="2">R-7</strain>
    </source>
</reference>
<comment type="caution">
    <text evidence="1">The sequence shown here is derived from an EMBL/GenBank/DDBJ whole genome shotgun (WGS) entry which is preliminary data.</text>
</comment>
<evidence type="ECO:0000313" key="2">
    <source>
        <dbReference type="Proteomes" id="UP001230156"/>
    </source>
</evidence>
<dbReference type="EMBL" id="JAUYVI010000001">
    <property type="protein sequence ID" value="MDQ7246713.1"/>
    <property type="molecule type" value="Genomic_DNA"/>
</dbReference>